<evidence type="ECO:0000313" key="2">
    <source>
        <dbReference type="EMBL" id="ARE29790.1"/>
    </source>
</evidence>
<keyword evidence="1" id="KW-0812">Transmembrane</keyword>
<name>A0A1V0PKT2_9MOLU</name>
<dbReference type="AlphaFoldDB" id="A0A1V0PKT2"/>
<protein>
    <submittedName>
        <fullName evidence="2">Putative effector</fullName>
    </submittedName>
</protein>
<evidence type="ECO:0000256" key="1">
    <source>
        <dbReference type="SAM" id="Phobius"/>
    </source>
</evidence>
<reference evidence="2" key="1">
    <citation type="journal article" date="2017" name="Microbiol. Res.">
        <title>Identification of putative effector genes and their transcripts in three strains related to 'Candidatus Phytoplasma aurantifolia'.</title>
        <authorList>
            <person name="Anabestani A."/>
            <person name="Izadpanah K."/>
            <person name="Abba S."/>
            <person name="Galetto L."/>
            <person name="Ghorbani A."/>
            <person name="Palermo S."/>
            <person name="Siampour M."/>
            <person name="Veratti F."/>
            <person name="Marzachi C."/>
        </authorList>
    </citation>
    <scope>NUCLEOTIDE SEQUENCE</scope>
    <source>
        <strain evidence="2">FBP</strain>
    </source>
</reference>
<organism evidence="2">
    <name type="scientific">Faba bean phyllody phytoplasma</name>
    <dbReference type="NCBI Taxonomy" id="33928"/>
    <lineage>
        <taxon>Bacteria</taxon>
        <taxon>Bacillati</taxon>
        <taxon>Mycoplasmatota</taxon>
        <taxon>Mollicutes</taxon>
        <taxon>Acholeplasmatales</taxon>
        <taxon>Acholeplasmataceae</taxon>
        <taxon>Candidatus Phytoplasma</taxon>
        <taxon>16SrII (Peanut WB group)</taxon>
    </lineage>
</organism>
<sequence length="66" mass="7642">MKKPLNFNKKFIGLSLLIFSVLVIPLIMFCIGIFENSDEIEIDLLENESILTQSQQDKVRKFGRLI</sequence>
<keyword evidence="1" id="KW-1133">Transmembrane helix</keyword>
<feature type="transmembrane region" description="Helical" evidence="1">
    <location>
        <begin position="12"/>
        <end position="34"/>
    </location>
</feature>
<accession>A0A1V0PKT2</accession>
<proteinExistence type="predicted"/>
<keyword evidence="1" id="KW-0472">Membrane</keyword>
<dbReference type="EMBL" id="KY214420">
    <property type="protein sequence ID" value="ARE29790.1"/>
    <property type="molecule type" value="Genomic_DNA"/>
</dbReference>